<comment type="subcellular location">
    <subcellularLocation>
        <location evidence="1">Cell envelope</location>
    </subcellularLocation>
</comment>
<dbReference type="AlphaFoldDB" id="A0A2K8SPM7"/>
<organism evidence="5 6">
    <name type="scientific">Nostoc flagelliforme CCNUN1</name>
    <dbReference type="NCBI Taxonomy" id="2038116"/>
    <lineage>
        <taxon>Bacteria</taxon>
        <taxon>Bacillati</taxon>
        <taxon>Cyanobacteriota</taxon>
        <taxon>Cyanophyceae</taxon>
        <taxon>Nostocales</taxon>
        <taxon>Nostocaceae</taxon>
        <taxon>Nostoc</taxon>
    </lineage>
</organism>
<accession>A0A2K8SPM7</accession>
<name>A0A2K8SPM7_9NOSO</name>
<dbReference type="InterPro" id="IPR014315">
    <property type="entry name" value="ABC_heterocyst_DevB"/>
</dbReference>
<proteinExistence type="predicted"/>
<dbReference type="SUPFAM" id="SSF111369">
    <property type="entry name" value="HlyD-like secretion proteins"/>
    <property type="match status" value="1"/>
</dbReference>
<keyword evidence="4" id="KW-1133">Transmembrane helix</keyword>
<dbReference type="PRINTS" id="PR01490">
    <property type="entry name" value="RTXTOXIND"/>
</dbReference>
<keyword evidence="6" id="KW-1185">Reference proteome</keyword>
<keyword evidence="4" id="KW-0472">Membrane</keyword>
<dbReference type="PANTHER" id="PTHR32347:SF27">
    <property type="entry name" value="RND EFFLUX PUMP MEMBRANE FUSION PROTEIN BARREL-SANDWICH DOMAIN-CONTAINING PROTEIN"/>
    <property type="match status" value="1"/>
</dbReference>
<dbReference type="NCBIfam" id="TIGR02971">
    <property type="entry name" value="heterocyst_DevB"/>
    <property type="match status" value="1"/>
</dbReference>
<feature type="coiled-coil region" evidence="3">
    <location>
        <begin position="238"/>
        <end position="308"/>
    </location>
</feature>
<dbReference type="OrthoDB" id="556614at2"/>
<protein>
    <submittedName>
        <fullName evidence="5">ABC.CD.TX, HlyD family secretion protein</fullName>
    </submittedName>
</protein>
<dbReference type="PANTHER" id="PTHR32347">
    <property type="entry name" value="EFFLUX SYSTEM COMPONENT YKNX-RELATED"/>
    <property type="match status" value="1"/>
</dbReference>
<evidence type="ECO:0000256" key="1">
    <source>
        <dbReference type="ARBA" id="ARBA00004196"/>
    </source>
</evidence>
<dbReference type="GO" id="GO:0030313">
    <property type="term" value="C:cell envelope"/>
    <property type="evidence" value="ECO:0007669"/>
    <property type="project" value="UniProtKB-SubCell"/>
</dbReference>
<feature type="coiled-coil region" evidence="3">
    <location>
        <begin position="106"/>
        <end position="209"/>
    </location>
</feature>
<evidence type="ECO:0000256" key="3">
    <source>
        <dbReference type="SAM" id="Coils"/>
    </source>
</evidence>
<feature type="transmembrane region" description="Helical" evidence="4">
    <location>
        <begin position="21"/>
        <end position="40"/>
    </location>
</feature>
<dbReference type="Proteomes" id="UP000232003">
    <property type="component" value="Chromosome"/>
</dbReference>
<sequence>MEQNRNSEGLRSSQNLVRSPVLLAIIASLAIGGISVYAVMKLQATANEKQKTPVAVQPVVKTVTALGRLEPKGEIIKLSAPSSTGEGNRVEQLLVKEGDRVKAGQVIAIMDNRDRLQASLAEAQKQVQVAKTRLNQVKAGAKQGEIGARQATVNRLQVELEGNIKTQQATINRIEAELLGQQRSLQATVARVAAERRNAEADMQRYETLYKAGAISSQEVDNRRLNAETSTQALIESQATQTRTVATLQQQLNEAKANQDQTLASLQQQINEAKANLNQTAEVRPTDIANAQAEVDSAQATADKIRVELAQAYVVAPKVGRILEINTRAGETVGDEGIVALGQTDQMYAVVEVYQSDIKKVRPGQDVRVSSDSLRNELEGRVDWIGMQVKRQNLINADPSSNIDARVVEVHVQLNKLSSQNASSLTNLQVKAVIEL</sequence>
<reference evidence="5 6" key="1">
    <citation type="submission" date="2017-11" db="EMBL/GenBank/DDBJ databases">
        <title>Complete genome of a free-living desiccation-tolerant cyanobacterium and its photosynthetic adaptation to extreme terrestrial habitat.</title>
        <authorList>
            <person name="Shang J."/>
        </authorList>
    </citation>
    <scope>NUCLEOTIDE SEQUENCE [LARGE SCALE GENOMIC DNA]</scope>
    <source>
        <strain evidence="5 6">CCNUN1</strain>
    </source>
</reference>
<evidence type="ECO:0000313" key="6">
    <source>
        <dbReference type="Proteomes" id="UP000232003"/>
    </source>
</evidence>
<keyword evidence="4" id="KW-0812">Transmembrane</keyword>
<evidence type="ECO:0000313" key="5">
    <source>
        <dbReference type="EMBL" id="AUB37387.1"/>
    </source>
</evidence>
<keyword evidence="2 3" id="KW-0175">Coiled coil</keyword>
<dbReference type="Gene3D" id="2.40.30.170">
    <property type="match status" value="1"/>
</dbReference>
<gene>
    <name evidence="5" type="ORF">COO91_03332</name>
</gene>
<dbReference type="EMBL" id="CP024785">
    <property type="protein sequence ID" value="AUB37387.1"/>
    <property type="molecule type" value="Genomic_DNA"/>
</dbReference>
<dbReference type="KEGG" id="nfl:COO91_03332"/>
<dbReference type="Gene3D" id="2.40.50.100">
    <property type="match status" value="1"/>
</dbReference>
<dbReference type="InterPro" id="IPR050465">
    <property type="entry name" value="UPF0194_transport"/>
</dbReference>
<evidence type="ECO:0000256" key="4">
    <source>
        <dbReference type="SAM" id="Phobius"/>
    </source>
</evidence>
<evidence type="ECO:0000256" key="2">
    <source>
        <dbReference type="ARBA" id="ARBA00023054"/>
    </source>
</evidence>
<dbReference type="RefSeq" id="WP_100899038.1">
    <property type="nucleotide sequence ID" value="NZ_CAWNNC010000001.1"/>
</dbReference>